<dbReference type="SMART" id="SM00507">
    <property type="entry name" value="HNHc"/>
    <property type="match status" value="1"/>
</dbReference>
<dbReference type="AlphaFoldDB" id="A0A6J4IY44"/>
<proteinExistence type="inferred from homology"/>
<dbReference type="GO" id="GO:0003676">
    <property type="term" value="F:nucleic acid binding"/>
    <property type="evidence" value="ECO:0007669"/>
    <property type="project" value="InterPro"/>
</dbReference>
<organism evidence="3">
    <name type="scientific">uncultured Blastococcus sp</name>
    <dbReference type="NCBI Taxonomy" id="217144"/>
    <lineage>
        <taxon>Bacteria</taxon>
        <taxon>Bacillati</taxon>
        <taxon>Actinomycetota</taxon>
        <taxon>Actinomycetes</taxon>
        <taxon>Geodermatophilales</taxon>
        <taxon>Geodermatophilaceae</taxon>
        <taxon>Blastococcus</taxon>
        <taxon>environmental samples</taxon>
    </lineage>
</organism>
<dbReference type="CDD" id="cd00085">
    <property type="entry name" value="HNHc"/>
    <property type="match status" value="1"/>
</dbReference>
<dbReference type="Pfam" id="PF01844">
    <property type="entry name" value="HNH"/>
    <property type="match status" value="1"/>
</dbReference>
<dbReference type="InterPro" id="IPR002711">
    <property type="entry name" value="HNH"/>
</dbReference>
<dbReference type="GO" id="GO:0004519">
    <property type="term" value="F:endonuclease activity"/>
    <property type="evidence" value="ECO:0007669"/>
    <property type="project" value="InterPro"/>
</dbReference>
<comment type="similarity">
    <text evidence="1">Belongs to the Rv1128c/1148c/1588c/1702c/1945/3466 family.</text>
</comment>
<sequence>MGELTSALDGVAAEDARGVSPRRQLDGIAELLAARNRIDAQLARWVRAAEISRAPEQDGLRSMQSWLRGHGRLSGAAAGQLVRTGRALEHLPAVGAAFAAGVLTAEQVAVVAPVVTPDRQAAAAEQGIDLAEIDATLATLAAGSRLEQLSRVVHHYLSCLDPDGPEPDPTEERSLTLWTLADGTVLLRGQLDPVGGEKVKTAIESVVQADRPKGDLRTRAQQSADAMVQLADNQLAAGNLPFLRTVKPTVVVTLPAADLLDPATGPAAATLGSGSLISAAQARMLACDATLTPITIDETGLPLDVGRTKRVVPPHLRRAVELRDRACVFTGCAAPTYWCDVHHLIHWISGGKTSLENSALLCERHHTKVHHGFRVHREPGGRWRTFRPDDTEILLGTPLLV</sequence>
<feature type="domain" description="HNH nuclease" evidence="2">
    <location>
        <begin position="315"/>
        <end position="367"/>
    </location>
</feature>
<dbReference type="Pfam" id="PF02720">
    <property type="entry name" value="DUF222"/>
    <property type="match status" value="1"/>
</dbReference>
<dbReference type="InterPro" id="IPR003870">
    <property type="entry name" value="DUF222"/>
</dbReference>
<evidence type="ECO:0000313" key="3">
    <source>
        <dbReference type="EMBL" id="CAA9261864.1"/>
    </source>
</evidence>
<accession>A0A6J4IY44</accession>
<reference evidence="3" key="1">
    <citation type="submission" date="2020-02" db="EMBL/GenBank/DDBJ databases">
        <authorList>
            <person name="Meier V. D."/>
        </authorList>
    </citation>
    <scope>NUCLEOTIDE SEQUENCE</scope>
    <source>
        <strain evidence="3">AVDCRST_MAG52</strain>
    </source>
</reference>
<gene>
    <name evidence="3" type="ORF">AVDCRST_MAG52-2639</name>
</gene>
<evidence type="ECO:0000259" key="2">
    <source>
        <dbReference type="SMART" id="SM00507"/>
    </source>
</evidence>
<dbReference type="InterPro" id="IPR003615">
    <property type="entry name" value="HNH_nuc"/>
</dbReference>
<protein>
    <recommendedName>
        <fullName evidence="2">HNH nuclease domain-containing protein</fullName>
    </recommendedName>
</protein>
<name>A0A6J4IY44_9ACTN</name>
<dbReference type="EMBL" id="CADCTN010000188">
    <property type="protein sequence ID" value="CAA9261864.1"/>
    <property type="molecule type" value="Genomic_DNA"/>
</dbReference>
<evidence type="ECO:0000256" key="1">
    <source>
        <dbReference type="ARBA" id="ARBA00023450"/>
    </source>
</evidence>
<dbReference type="GO" id="GO:0008270">
    <property type="term" value="F:zinc ion binding"/>
    <property type="evidence" value="ECO:0007669"/>
    <property type="project" value="InterPro"/>
</dbReference>